<organism evidence="2 3">
    <name type="scientific">Portunus trituberculatus</name>
    <name type="common">Swimming crab</name>
    <name type="synonym">Neptunus trituberculatus</name>
    <dbReference type="NCBI Taxonomy" id="210409"/>
    <lineage>
        <taxon>Eukaryota</taxon>
        <taxon>Metazoa</taxon>
        <taxon>Ecdysozoa</taxon>
        <taxon>Arthropoda</taxon>
        <taxon>Crustacea</taxon>
        <taxon>Multicrustacea</taxon>
        <taxon>Malacostraca</taxon>
        <taxon>Eumalacostraca</taxon>
        <taxon>Eucarida</taxon>
        <taxon>Decapoda</taxon>
        <taxon>Pleocyemata</taxon>
        <taxon>Brachyura</taxon>
        <taxon>Eubrachyura</taxon>
        <taxon>Portunoidea</taxon>
        <taxon>Portunidae</taxon>
        <taxon>Portuninae</taxon>
        <taxon>Portunus</taxon>
    </lineage>
</organism>
<dbReference type="Proteomes" id="UP000324222">
    <property type="component" value="Unassembled WGS sequence"/>
</dbReference>
<keyword evidence="3" id="KW-1185">Reference proteome</keyword>
<evidence type="ECO:0000256" key="1">
    <source>
        <dbReference type="SAM" id="MobiDB-lite"/>
    </source>
</evidence>
<feature type="compositionally biased region" description="Basic and acidic residues" evidence="1">
    <location>
        <begin position="18"/>
        <end position="36"/>
    </location>
</feature>
<proteinExistence type="predicted"/>
<feature type="region of interest" description="Disordered" evidence="1">
    <location>
        <begin position="18"/>
        <end position="44"/>
    </location>
</feature>
<sequence>MVRVSGWVAVAEETRLGEARRGEARRGKARRGGDRRGMRKLNGV</sequence>
<evidence type="ECO:0000313" key="3">
    <source>
        <dbReference type="Proteomes" id="UP000324222"/>
    </source>
</evidence>
<evidence type="ECO:0000313" key="2">
    <source>
        <dbReference type="EMBL" id="MPC86155.1"/>
    </source>
</evidence>
<dbReference type="EMBL" id="VSRR010070638">
    <property type="protein sequence ID" value="MPC86155.1"/>
    <property type="molecule type" value="Genomic_DNA"/>
</dbReference>
<dbReference type="AlphaFoldDB" id="A0A5B7IUK9"/>
<reference evidence="2 3" key="1">
    <citation type="submission" date="2019-05" db="EMBL/GenBank/DDBJ databases">
        <title>Another draft genome of Portunus trituberculatus and its Hox gene families provides insights of decapod evolution.</title>
        <authorList>
            <person name="Jeong J.-H."/>
            <person name="Song I."/>
            <person name="Kim S."/>
            <person name="Choi T."/>
            <person name="Kim D."/>
            <person name="Ryu S."/>
            <person name="Kim W."/>
        </authorList>
    </citation>
    <scope>NUCLEOTIDE SEQUENCE [LARGE SCALE GENOMIC DNA]</scope>
    <source>
        <tissue evidence="2">Muscle</tissue>
    </source>
</reference>
<accession>A0A5B7IUK9</accession>
<name>A0A5B7IUK9_PORTR</name>
<protein>
    <submittedName>
        <fullName evidence="2">Uncharacterized protein</fullName>
    </submittedName>
</protein>
<gene>
    <name evidence="2" type="ORF">E2C01_080971</name>
</gene>
<comment type="caution">
    <text evidence="2">The sequence shown here is derived from an EMBL/GenBank/DDBJ whole genome shotgun (WGS) entry which is preliminary data.</text>
</comment>